<keyword evidence="4" id="KW-0804">Transcription</keyword>
<evidence type="ECO:0000313" key="7">
    <source>
        <dbReference type="EMBL" id="OGG86186.1"/>
    </source>
</evidence>
<dbReference type="NCBIfam" id="TIGR02937">
    <property type="entry name" value="sigma70-ECF"/>
    <property type="match status" value="1"/>
</dbReference>
<evidence type="ECO:0008006" key="9">
    <source>
        <dbReference type="Google" id="ProtNLM"/>
    </source>
</evidence>
<comment type="caution">
    <text evidence="7">The sequence shown here is derived from an EMBL/GenBank/DDBJ whole genome shotgun (WGS) entry which is preliminary data.</text>
</comment>
<proteinExistence type="inferred from homology"/>
<dbReference type="PANTHER" id="PTHR43133:SF51">
    <property type="entry name" value="RNA POLYMERASE SIGMA FACTOR"/>
    <property type="match status" value="1"/>
</dbReference>
<dbReference type="PANTHER" id="PTHR43133">
    <property type="entry name" value="RNA POLYMERASE ECF-TYPE SIGMA FACTO"/>
    <property type="match status" value="1"/>
</dbReference>
<reference evidence="7 8" key="1">
    <citation type="journal article" date="2016" name="Nat. Commun.">
        <title>Thousands of microbial genomes shed light on interconnected biogeochemical processes in an aquifer system.</title>
        <authorList>
            <person name="Anantharaman K."/>
            <person name="Brown C.T."/>
            <person name="Hug L.A."/>
            <person name="Sharon I."/>
            <person name="Castelle C.J."/>
            <person name="Probst A.J."/>
            <person name="Thomas B.C."/>
            <person name="Singh A."/>
            <person name="Wilkins M.J."/>
            <person name="Karaoz U."/>
            <person name="Brodie E.L."/>
            <person name="Williams K.H."/>
            <person name="Hubbard S.S."/>
            <person name="Banfield J.F."/>
        </authorList>
    </citation>
    <scope>NUCLEOTIDE SEQUENCE [LARGE SCALE GENOMIC DNA]</scope>
</reference>
<evidence type="ECO:0000256" key="2">
    <source>
        <dbReference type="ARBA" id="ARBA00023015"/>
    </source>
</evidence>
<dbReference type="GO" id="GO:0003677">
    <property type="term" value="F:DNA binding"/>
    <property type="evidence" value="ECO:0007669"/>
    <property type="project" value="InterPro"/>
</dbReference>
<organism evidence="7 8">
    <name type="scientific">Candidatus Kaiserbacteria bacterium RIFOXYB1_FULL_46_14</name>
    <dbReference type="NCBI Taxonomy" id="1798531"/>
    <lineage>
        <taxon>Bacteria</taxon>
        <taxon>Candidatus Kaiseribacteriota</taxon>
    </lineage>
</organism>
<dbReference type="EMBL" id="MFMS01000002">
    <property type="protein sequence ID" value="OGG86186.1"/>
    <property type="molecule type" value="Genomic_DNA"/>
</dbReference>
<dbReference type="GO" id="GO:0016987">
    <property type="term" value="F:sigma factor activity"/>
    <property type="evidence" value="ECO:0007669"/>
    <property type="project" value="UniProtKB-KW"/>
</dbReference>
<dbReference type="InterPro" id="IPR007627">
    <property type="entry name" value="RNA_pol_sigma70_r2"/>
</dbReference>
<dbReference type="InterPro" id="IPR013249">
    <property type="entry name" value="RNA_pol_sigma70_r4_t2"/>
</dbReference>
<dbReference type="SUPFAM" id="SSF88946">
    <property type="entry name" value="Sigma2 domain of RNA polymerase sigma factors"/>
    <property type="match status" value="1"/>
</dbReference>
<accession>A0A1F6FK03</accession>
<dbReference type="AlphaFoldDB" id="A0A1F6FK03"/>
<dbReference type="Gene3D" id="1.10.1740.10">
    <property type="match status" value="1"/>
</dbReference>
<dbReference type="GO" id="GO:0006352">
    <property type="term" value="P:DNA-templated transcription initiation"/>
    <property type="evidence" value="ECO:0007669"/>
    <property type="project" value="InterPro"/>
</dbReference>
<dbReference type="SUPFAM" id="SSF88659">
    <property type="entry name" value="Sigma3 and sigma4 domains of RNA polymerase sigma factors"/>
    <property type="match status" value="1"/>
</dbReference>
<evidence type="ECO:0000256" key="1">
    <source>
        <dbReference type="ARBA" id="ARBA00010641"/>
    </source>
</evidence>
<dbReference type="Pfam" id="PF04542">
    <property type="entry name" value="Sigma70_r2"/>
    <property type="match status" value="1"/>
</dbReference>
<keyword evidence="3" id="KW-0731">Sigma factor</keyword>
<feature type="domain" description="RNA polymerase sigma-70 region 2" evidence="5">
    <location>
        <begin position="27"/>
        <end position="94"/>
    </location>
</feature>
<dbReference type="Pfam" id="PF08281">
    <property type="entry name" value="Sigma70_r4_2"/>
    <property type="match status" value="1"/>
</dbReference>
<protein>
    <recommendedName>
        <fullName evidence="9">RNA polymerase sigma factor</fullName>
    </recommendedName>
</protein>
<sequence>MVAEITSLGDKEVVKLALKERALFGHIVERYQSKLSRYVTRLGVRDPDDRDDVLQEVFIKVYRNLNDYDDSYSFSAWIYRIAHNEAISWYRKKKVRPEGNLVADSEEVLAFLNNDEEDASVRLDQKINAEYLQRAMAELDPKYRDILILRYFEHLEYEEISDVLKLPLGTVGTFIHRAKKQLRELLKKYE</sequence>
<dbReference type="STRING" id="1798531.A2392_01860"/>
<dbReference type="CDD" id="cd06171">
    <property type="entry name" value="Sigma70_r4"/>
    <property type="match status" value="1"/>
</dbReference>
<dbReference type="InterPro" id="IPR039425">
    <property type="entry name" value="RNA_pol_sigma-70-like"/>
</dbReference>
<keyword evidence="2" id="KW-0805">Transcription regulation</keyword>
<dbReference type="InterPro" id="IPR014284">
    <property type="entry name" value="RNA_pol_sigma-70_dom"/>
</dbReference>
<dbReference type="InterPro" id="IPR036388">
    <property type="entry name" value="WH-like_DNA-bd_sf"/>
</dbReference>
<dbReference type="InterPro" id="IPR013325">
    <property type="entry name" value="RNA_pol_sigma_r2"/>
</dbReference>
<comment type="similarity">
    <text evidence="1">Belongs to the sigma-70 factor family. ECF subfamily.</text>
</comment>
<name>A0A1F6FK03_9BACT</name>
<evidence type="ECO:0000256" key="4">
    <source>
        <dbReference type="ARBA" id="ARBA00023163"/>
    </source>
</evidence>
<evidence type="ECO:0000313" key="8">
    <source>
        <dbReference type="Proteomes" id="UP000177395"/>
    </source>
</evidence>
<evidence type="ECO:0000256" key="3">
    <source>
        <dbReference type="ARBA" id="ARBA00023082"/>
    </source>
</evidence>
<dbReference type="InterPro" id="IPR013324">
    <property type="entry name" value="RNA_pol_sigma_r3/r4-like"/>
</dbReference>
<dbReference type="Gene3D" id="1.10.10.10">
    <property type="entry name" value="Winged helix-like DNA-binding domain superfamily/Winged helix DNA-binding domain"/>
    <property type="match status" value="1"/>
</dbReference>
<evidence type="ECO:0000259" key="5">
    <source>
        <dbReference type="Pfam" id="PF04542"/>
    </source>
</evidence>
<dbReference type="Proteomes" id="UP000177395">
    <property type="component" value="Unassembled WGS sequence"/>
</dbReference>
<gene>
    <name evidence="7" type="ORF">A2392_01860</name>
</gene>
<feature type="domain" description="RNA polymerase sigma factor 70 region 4 type 2" evidence="6">
    <location>
        <begin position="130"/>
        <end position="182"/>
    </location>
</feature>
<evidence type="ECO:0000259" key="6">
    <source>
        <dbReference type="Pfam" id="PF08281"/>
    </source>
</evidence>